<evidence type="ECO:0000256" key="3">
    <source>
        <dbReference type="ARBA" id="ARBA00022989"/>
    </source>
</evidence>
<dbReference type="AlphaFoldDB" id="A0A1G8BDT1"/>
<keyword evidence="7" id="KW-1185">Reference proteome</keyword>
<proteinExistence type="predicted"/>
<evidence type="ECO:0000313" key="6">
    <source>
        <dbReference type="EMBL" id="SDH31402.1"/>
    </source>
</evidence>
<name>A0A1G8BDT1_9FIRM</name>
<feature type="transmembrane region" description="Helical" evidence="5">
    <location>
        <begin position="100"/>
        <end position="124"/>
    </location>
</feature>
<gene>
    <name evidence="6" type="ORF">SAMN05443529_11213</name>
</gene>
<comment type="subcellular location">
    <subcellularLocation>
        <location evidence="1">Membrane</location>
        <topology evidence="1">Multi-pass membrane protein</topology>
    </subcellularLocation>
</comment>
<keyword evidence="4 5" id="KW-0472">Membrane</keyword>
<evidence type="ECO:0000256" key="2">
    <source>
        <dbReference type="ARBA" id="ARBA00022692"/>
    </source>
</evidence>
<keyword evidence="3 5" id="KW-1133">Transmembrane helix</keyword>
<evidence type="ECO:0000256" key="4">
    <source>
        <dbReference type="ARBA" id="ARBA00023136"/>
    </source>
</evidence>
<dbReference type="STRING" id="1121419.SAMN05443529_11213"/>
<evidence type="ECO:0000256" key="5">
    <source>
        <dbReference type="SAM" id="Phobius"/>
    </source>
</evidence>
<dbReference type="InterPro" id="IPR007300">
    <property type="entry name" value="CidB/LrgB"/>
</dbReference>
<dbReference type="RefSeq" id="WP_092333347.1">
    <property type="nucleotide sequence ID" value="NZ_FNCP01000012.1"/>
</dbReference>
<dbReference type="Proteomes" id="UP000198656">
    <property type="component" value="Unassembled WGS sequence"/>
</dbReference>
<accession>A0A1G8BDT1</accession>
<feature type="transmembrane region" description="Helical" evidence="5">
    <location>
        <begin position="44"/>
        <end position="64"/>
    </location>
</feature>
<evidence type="ECO:0000313" key="7">
    <source>
        <dbReference type="Proteomes" id="UP000198656"/>
    </source>
</evidence>
<dbReference type="Pfam" id="PF04172">
    <property type="entry name" value="LrgB"/>
    <property type="match status" value="1"/>
</dbReference>
<keyword evidence="2 5" id="KW-0812">Transmembrane</keyword>
<dbReference type="PANTHER" id="PTHR30249:SF0">
    <property type="entry name" value="PLASTIDAL GLYCOLATE_GLYCERATE TRANSLOCATOR 1, CHLOROPLASTIC"/>
    <property type="match status" value="1"/>
</dbReference>
<evidence type="ECO:0000256" key="1">
    <source>
        <dbReference type="ARBA" id="ARBA00004141"/>
    </source>
</evidence>
<dbReference type="PANTHER" id="PTHR30249">
    <property type="entry name" value="PUTATIVE SEROTONIN TRANSPORTER"/>
    <property type="match status" value="1"/>
</dbReference>
<organism evidence="6 7">
    <name type="scientific">Desulfosporosinus hippei DSM 8344</name>
    <dbReference type="NCBI Taxonomy" id="1121419"/>
    <lineage>
        <taxon>Bacteria</taxon>
        <taxon>Bacillati</taxon>
        <taxon>Bacillota</taxon>
        <taxon>Clostridia</taxon>
        <taxon>Eubacteriales</taxon>
        <taxon>Desulfitobacteriaceae</taxon>
        <taxon>Desulfosporosinus</taxon>
    </lineage>
</organism>
<sequence>MTTAVLIGKLTGLSRTITMSLAPKSVTIPIAIEIAKYIGGDPTLVAIFVVVTGLVGSIIGPTLLTRLKVTDPVARGIALGTAGQGQGTAVAMLEGEMQGAMAGLAMALAGVLTSLIAPMFLTLIG</sequence>
<protein>
    <submittedName>
        <fullName evidence="6">LrgB-like family protein</fullName>
    </submittedName>
</protein>
<dbReference type="GO" id="GO:0016020">
    <property type="term" value="C:membrane"/>
    <property type="evidence" value="ECO:0007669"/>
    <property type="project" value="UniProtKB-SubCell"/>
</dbReference>
<reference evidence="7" key="1">
    <citation type="submission" date="2016-10" db="EMBL/GenBank/DDBJ databases">
        <authorList>
            <person name="Varghese N."/>
            <person name="Submissions S."/>
        </authorList>
    </citation>
    <scope>NUCLEOTIDE SEQUENCE [LARGE SCALE GENOMIC DNA]</scope>
    <source>
        <strain evidence="7">DSM 8344</strain>
    </source>
</reference>
<dbReference type="EMBL" id="FNCP01000012">
    <property type="protein sequence ID" value="SDH31402.1"/>
    <property type="molecule type" value="Genomic_DNA"/>
</dbReference>